<feature type="region of interest" description="Disordered" evidence="1">
    <location>
        <begin position="332"/>
        <end position="368"/>
    </location>
</feature>
<evidence type="ECO:0000256" key="1">
    <source>
        <dbReference type="SAM" id="MobiDB-lite"/>
    </source>
</evidence>
<dbReference type="InterPro" id="IPR036365">
    <property type="entry name" value="PGBD-like_sf"/>
</dbReference>
<protein>
    <submittedName>
        <fullName evidence="3">AAA family ATPase</fullName>
    </submittedName>
</protein>
<dbReference type="SUPFAM" id="SSF52540">
    <property type="entry name" value="P-loop containing nucleoside triphosphate hydrolases"/>
    <property type="match status" value="1"/>
</dbReference>
<dbReference type="InterPro" id="IPR052026">
    <property type="entry name" value="ExeA_AAA_ATPase_DNA-bind"/>
</dbReference>
<keyword evidence="4" id="KW-1185">Reference proteome</keyword>
<dbReference type="Proteomes" id="UP001371218">
    <property type="component" value="Unassembled WGS sequence"/>
</dbReference>
<comment type="caution">
    <text evidence="3">The sequence shown here is derived from an EMBL/GenBank/DDBJ whole genome shotgun (WGS) entry which is preliminary data.</text>
</comment>
<gene>
    <name evidence="3" type="ORF">AACH06_21710</name>
</gene>
<dbReference type="SMART" id="SM00382">
    <property type="entry name" value="AAA"/>
    <property type="match status" value="1"/>
</dbReference>
<sequence>MYAKFFGLKQPPFSIAPDPRYLFMSERHREALAHLLYGVKGGGGFVLLTGEIGAGKTTVCRCFLEQVPPRCNVAYIFNPKLTVPELLQTVCDEFHIPVPEAAAGSAHTVKDYIDPLNEYLLRTHAVGQINVLIIDEAQNLSADVLEQLRLLTNLETAERKLLQIILIGQPELRDMLARPDLEQLAQRVIARYHLGALDEAETARYVQHRLGVAGGEGASPFDKAALKRIHQLSRGVPRRVNLLCDRALLGGYATGQAQIGVEVIERAAAEVFGDKAAPTPSGWPTLAARWWPWAGGLLAGASIAAAVAWAWRPAAPAAPMVAGAVKPIAAAPSTPSAASSAGGTASSSMAAASTGLPTPTTSAPGPTSVAVAGSVKPLVAATVTPTNAAPPMTAGELRAAFNPELHGEADAWRELAAAWGGSLGAGNDYCAASARQGLPCYKGQGSLVLARQLDRPAVLVLIDGDGRPFHVLLVALSADSATLRRGKISVTVPLATLGSAWRGEFGTFWRAPPGYAGPGTLNASNAEASGWLMERLGQALRGERRPVAAAEPANEPLSARVASFQVAQGLSPDGVAGPMTVMLLNRATGVDEPRLLSAPVSAPTSAPATVSTRR</sequence>
<dbReference type="Pfam" id="PF13401">
    <property type="entry name" value="AAA_22"/>
    <property type="match status" value="1"/>
</dbReference>
<dbReference type="PANTHER" id="PTHR35894">
    <property type="entry name" value="GENERAL SECRETION PATHWAY PROTEIN A-RELATED"/>
    <property type="match status" value="1"/>
</dbReference>
<reference evidence="3 4" key="1">
    <citation type="submission" date="2024-04" db="EMBL/GenBank/DDBJ databases">
        <title>Novel species of the genus Ideonella isolated from streams.</title>
        <authorList>
            <person name="Lu H."/>
        </authorList>
    </citation>
    <scope>NUCLEOTIDE SEQUENCE [LARGE SCALE GENOMIC DNA]</scope>
    <source>
        <strain evidence="3 4">DXS29W</strain>
    </source>
</reference>
<dbReference type="InterPro" id="IPR027417">
    <property type="entry name" value="P-loop_NTPase"/>
</dbReference>
<dbReference type="EMBL" id="JBBUTG010000016">
    <property type="protein sequence ID" value="MEK8033445.1"/>
    <property type="molecule type" value="Genomic_DNA"/>
</dbReference>
<evidence type="ECO:0000313" key="4">
    <source>
        <dbReference type="Proteomes" id="UP001371218"/>
    </source>
</evidence>
<dbReference type="PANTHER" id="PTHR35894:SF1">
    <property type="entry name" value="PHOSPHORIBULOKINASE _ URIDINE KINASE FAMILY"/>
    <property type="match status" value="1"/>
</dbReference>
<feature type="domain" description="AAA+ ATPase" evidence="2">
    <location>
        <begin position="42"/>
        <end position="195"/>
    </location>
</feature>
<name>A0ABU9BTZ7_9BURK</name>
<dbReference type="InterPro" id="IPR003593">
    <property type="entry name" value="AAA+_ATPase"/>
</dbReference>
<organism evidence="3 4">
    <name type="scientific">Ideonella lacteola</name>
    <dbReference type="NCBI Taxonomy" id="2984193"/>
    <lineage>
        <taxon>Bacteria</taxon>
        <taxon>Pseudomonadati</taxon>
        <taxon>Pseudomonadota</taxon>
        <taxon>Betaproteobacteria</taxon>
        <taxon>Burkholderiales</taxon>
        <taxon>Sphaerotilaceae</taxon>
        <taxon>Ideonella</taxon>
    </lineage>
</organism>
<evidence type="ECO:0000259" key="2">
    <source>
        <dbReference type="SMART" id="SM00382"/>
    </source>
</evidence>
<dbReference type="Gene3D" id="3.90.70.10">
    <property type="entry name" value="Cysteine proteinases"/>
    <property type="match status" value="1"/>
</dbReference>
<evidence type="ECO:0000313" key="3">
    <source>
        <dbReference type="EMBL" id="MEK8033445.1"/>
    </source>
</evidence>
<dbReference type="SUPFAM" id="SSF47090">
    <property type="entry name" value="PGBD-like"/>
    <property type="match status" value="1"/>
</dbReference>
<proteinExistence type="predicted"/>
<dbReference type="RefSeq" id="WP_341427867.1">
    <property type="nucleotide sequence ID" value="NZ_JBBUTG010000016.1"/>
</dbReference>
<dbReference type="InterPro" id="IPR049945">
    <property type="entry name" value="AAA_22"/>
</dbReference>
<accession>A0ABU9BTZ7</accession>
<dbReference type="Gene3D" id="3.40.50.300">
    <property type="entry name" value="P-loop containing nucleotide triphosphate hydrolases"/>
    <property type="match status" value="1"/>
</dbReference>